<dbReference type="OrthoDB" id="7357196at2759"/>
<accession>A0A6J0CB33</accession>
<dbReference type="CDD" id="cd00037">
    <property type="entry name" value="CLECT"/>
    <property type="match status" value="1"/>
</dbReference>
<gene>
    <name evidence="5" type="primary">LOC107226956</name>
</gene>
<dbReference type="FunCoup" id="A0A6J0CB33">
    <property type="interactions" value="18"/>
</dbReference>
<dbReference type="InterPro" id="IPR016187">
    <property type="entry name" value="CTDL_fold"/>
</dbReference>
<dbReference type="SUPFAM" id="SSF56436">
    <property type="entry name" value="C-type lectin-like"/>
    <property type="match status" value="1"/>
</dbReference>
<dbReference type="Gene3D" id="3.10.100.10">
    <property type="entry name" value="Mannose-Binding Protein A, subunit A"/>
    <property type="match status" value="1"/>
</dbReference>
<dbReference type="AlphaFoldDB" id="A0A6J0CB33"/>
<name>A0A6J0CB33_NEOLC</name>
<proteinExistence type="predicted"/>
<feature type="domain" description="C-type lectin" evidence="3">
    <location>
        <begin position="75"/>
        <end position="195"/>
    </location>
</feature>
<protein>
    <submittedName>
        <fullName evidence="5">Hemolymph lipopolysaccharide-binding protein</fullName>
    </submittedName>
</protein>
<evidence type="ECO:0000256" key="2">
    <source>
        <dbReference type="SAM" id="SignalP"/>
    </source>
</evidence>
<dbReference type="PROSITE" id="PS50041">
    <property type="entry name" value="C_TYPE_LECTIN_2"/>
    <property type="match status" value="1"/>
</dbReference>
<sequence>MSAMAIIFSVIQILFYATLTTAQQPAAHSATNWFYQPSFGCSWDSRYMPRPAYPQWNQPFAKRDDYTYTPNIGGYKVHTRAVPWNDARMTCEEEGGHLAILNSIAEAKVVTELFKKSSPITGSPHPDFASIGFHDLYREGQYVTIHGQTLAKAGFGEWADGQPDNAGGAENCGSLHKSGGLNDINCGTQFGFICELPIY</sequence>
<dbReference type="PANTHER" id="PTHR22803">
    <property type="entry name" value="MANNOSE, PHOSPHOLIPASE, LECTIN RECEPTOR RELATED"/>
    <property type="match status" value="1"/>
</dbReference>
<dbReference type="SMART" id="SM00034">
    <property type="entry name" value="CLECT"/>
    <property type="match status" value="1"/>
</dbReference>
<dbReference type="InterPro" id="IPR050111">
    <property type="entry name" value="C-type_lectin/snaclec_domain"/>
</dbReference>
<keyword evidence="2" id="KW-0732">Signal</keyword>
<dbReference type="InParanoid" id="A0A6J0CB33"/>
<evidence type="ECO:0000313" key="4">
    <source>
        <dbReference type="Proteomes" id="UP000829291"/>
    </source>
</evidence>
<dbReference type="PROSITE" id="PS00615">
    <property type="entry name" value="C_TYPE_LECTIN_1"/>
    <property type="match status" value="1"/>
</dbReference>
<dbReference type="Proteomes" id="UP000829291">
    <property type="component" value="Chromosome 2"/>
</dbReference>
<organism evidence="5">
    <name type="scientific">Neodiprion lecontei</name>
    <name type="common">Redheaded pine sawfly</name>
    <dbReference type="NCBI Taxonomy" id="441921"/>
    <lineage>
        <taxon>Eukaryota</taxon>
        <taxon>Metazoa</taxon>
        <taxon>Ecdysozoa</taxon>
        <taxon>Arthropoda</taxon>
        <taxon>Hexapoda</taxon>
        <taxon>Insecta</taxon>
        <taxon>Pterygota</taxon>
        <taxon>Neoptera</taxon>
        <taxon>Endopterygota</taxon>
        <taxon>Hymenoptera</taxon>
        <taxon>Tenthredinoidea</taxon>
        <taxon>Diprionidae</taxon>
        <taxon>Diprioninae</taxon>
        <taxon>Neodiprion</taxon>
    </lineage>
</organism>
<dbReference type="RefSeq" id="XP_015523434.2">
    <property type="nucleotide sequence ID" value="XM_015667948.2"/>
</dbReference>
<dbReference type="InterPro" id="IPR001304">
    <property type="entry name" value="C-type_lectin-like"/>
</dbReference>
<dbReference type="InterPro" id="IPR016186">
    <property type="entry name" value="C-type_lectin-like/link_sf"/>
</dbReference>
<keyword evidence="1" id="KW-1015">Disulfide bond</keyword>
<dbReference type="Pfam" id="PF00059">
    <property type="entry name" value="Lectin_C"/>
    <property type="match status" value="1"/>
</dbReference>
<dbReference type="GeneID" id="107226956"/>
<feature type="signal peptide" evidence="2">
    <location>
        <begin position="1"/>
        <end position="22"/>
    </location>
</feature>
<evidence type="ECO:0000313" key="5">
    <source>
        <dbReference type="RefSeq" id="XP_015523434.2"/>
    </source>
</evidence>
<evidence type="ECO:0000259" key="3">
    <source>
        <dbReference type="PROSITE" id="PS50041"/>
    </source>
</evidence>
<dbReference type="InterPro" id="IPR018378">
    <property type="entry name" value="C-type_lectin_CS"/>
</dbReference>
<keyword evidence="4" id="KW-1185">Reference proteome</keyword>
<evidence type="ECO:0000256" key="1">
    <source>
        <dbReference type="ARBA" id="ARBA00023157"/>
    </source>
</evidence>
<feature type="chain" id="PRO_5045039855" evidence="2">
    <location>
        <begin position="23"/>
        <end position="199"/>
    </location>
</feature>
<dbReference type="KEGG" id="nlo:107226956"/>
<reference evidence="5" key="1">
    <citation type="submission" date="2025-08" db="UniProtKB">
        <authorList>
            <consortium name="RefSeq"/>
        </authorList>
    </citation>
    <scope>IDENTIFICATION</scope>
    <source>
        <tissue evidence="5">Thorax and Abdomen</tissue>
    </source>
</reference>